<protein>
    <recommendedName>
        <fullName evidence="4">F-box domain-containing protein</fullName>
    </recommendedName>
</protein>
<organism evidence="2 3">
    <name type="scientific">Schizopora paradoxa</name>
    <dbReference type="NCBI Taxonomy" id="27342"/>
    <lineage>
        <taxon>Eukaryota</taxon>
        <taxon>Fungi</taxon>
        <taxon>Dikarya</taxon>
        <taxon>Basidiomycota</taxon>
        <taxon>Agaricomycotina</taxon>
        <taxon>Agaricomycetes</taxon>
        <taxon>Hymenochaetales</taxon>
        <taxon>Schizoporaceae</taxon>
        <taxon>Schizopora</taxon>
    </lineage>
</organism>
<dbReference type="SUPFAM" id="SSF52047">
    <property type="entry name" value="RNI-like"/>
    <property type="match status" value="1"/>
</dbReference>
<evidence type="ECO:0000313" key="2">
    <source>
        <dbReference type="EMBL" id="KLO14370.1"/>
    </source>
</evidence>
<dbReference type="EMBL" id="KQ085944">
    <property type="protein sequence ID" value="KLO14370.1"/>
    <property type="molecule type" value="Genomic_DNA"/>
</dbReference>
<gene>
    <name evidence="2" type="ORF">SCHPADRAFT_927877</name>
</gene>
<dbReference type="AlphaFoldDB" id="A0A0H2RQW6"/>
<sequence>MVDDVLQIPSSASTSSPTTSSCHSALYLPEILAKIMNFAIYRPDTSRPNRWSRTPFTSKKNPPWLFMAVSKFWRSVAVSTPWLWSTFIAQAPYRPTYRAVEDLPRMFEVHSMLGHQEPLTLEMYWSGEISRDAFDKDPSIIMRSLLIKMLMRQNRWEDVRLYMAMRLDRLGGTPASPDPAHFTFRLDKMVMVKRLDIDICAEPHPRSGKLVVRLGPAPLLETLSIGESTRFDTLLLKSSPTADMFPRLTTISLSPKFFDQYFYSWKLLESTPHVEKLSLKCGQHFIQPRRMIALPKLRHLVMRFDVVRPEAFLQKCYTPSLRILELKECKDLLVNLRNALQPLSLTELSLEVYRMGPYDTVYLMDFLHSVAGLRRLRLDDQTPAFPLLLTNLAITLHPEASSEPLLSKLASLELGIRSSSFFDEKMSCSIAFVRNIVLACRRKFHAGFHFSISISRPEESYPFRDTPPVVYPAEDVEEMLCNDSEILECLSKNFAVTVNRRVLST</sequence>
<keyword evidence="3" id="KW-1185">Reference proteome</keyword>
<evidence type="ECO:0008006" key="4">
    <source>
        <dbReference type="Google" id="ProtNLM"/>
    </source>
</evidence>
<dbReference type="InParanoid" id="A0A0H2RQW6"/>
<evidence type="ECO:0000256" key="1">
    <source>
        <dbReference type="SAM" id="MobiDB-lite"/>
    </source>
</evidence>
<feature type="region of interest" description="Disordered" evidence="1">
    <location>
        <begin position="1"/>
        <end position="22"/>
    </location>
</feature>
<reference evidence="2 3" key="1">
    <citation type="submission" date="2015-04" db="EMBL/GenBank/DDBJ databases">
        <title>Complete genome sequence of Schizopora paradoxa KUC8140, a cosmopolitan wood degrader in East Asia.</title>
        <authorList>
            <consortium name="DOE Joint Genome Institute"/>
            <person name="Min B."/>
            <person name="Park H."/>
            <person name="Jang Y."/>
            <person name="Kim J.-J."/>
            <person name="Kim K.H."/>
            <person name="Pangilinan J."/>
            <person name="Lipzen A."/>
            <person name="Riley R."/>
            <person name="Grigoriev I.V."/>
            <person name="Spatafora J.W."/>
            <person name="Choi I.-G."/>
        </authorList>
    </citation>
    <scope>NUCLEOTIDE SEQUENCE [LARGE SCALE GENOMIC DNA]</scope>
    <source>
        <strain evidence="2 3">KUC8140</strain>
    </source>
</reference>
<dbReference type="Proteomes" id="UP000053477">
    <property type="component" value="Unassembled WGS sequence"/>
</dbReference>
<feature type="compositionally biased region" description="Low complexity" evidence="1">
    <location>
        <begin position="9"/>
        <end position="21"/>
    </location>
</feature>
<evidence type="ECO:0000313" key="3">
    <source>
        <dbReference type="Proteomes" id="UP000053477"/>
    </source>
</evidence>
<accession>A0A0H2RQW6</accession>
<name>A0A0H2RQW6_9AGAM</name>
<proteinExistence type="predicted"/>
<dbReference type="OrthoDB" id="3365698at2759"/>